<dbReference type="Pfam" id="PF13445">
    <property type="entry name" value="zf-RING_UBOX"/>
    <property type="match status" value="1"/>
</dbReference>
<evidence type="ECO:0000256" key="1">
    <source>
        <dbReference type="ARBA" id="ARBA00004496"/>
    </source>
</evidence>
<dbReference type="Pfam" id="PF10607">
    <property type="entry name" value="CTLH"/>
    <property type="match status" value="1"/>
</dbReference>
<evidence type="ECO:0000256" key="6">
    <source>
        <dbReference type="PROSITE-ProRule" id="PRU00175"/>
    </source>
</evidence>
<dbReference type="PROSITE" id="PS50897">
    <property type="entry name" value="CTLH"/>
    <property type="match status" value="1"/>
</dbReference>
<dbReference type="InterPro" id="IPR044063">
    <property type="entry name" value="ZF_RING_GID"/>
</dbReference>
<feature type="domain" description="RING-Gid-type" evidence="10">
    <location>
        <begin position="325"/>
        <end position="368"/>
    </location>
</feature>
<dbReference type="SMART" id="SM00184">
    <property type="entry name" value="RING"/>
    <property type="match status" value="1"/>
</dbReference>
<evidence type="ECO:0000256" key="4">
    <source>
        <dbReference type="ARBA" id="ARBA00022771"/>
    </source>
</evidence>
<dbReference type="AlphaFoldDB" id="A0AAW1RI79"/>
<dbReference type="Proteomes" id="UP001438707">
    <property type="component" value="Unassembled WGS sequence"/>
</dbReference>
<keyword evidence="4 6" id="KW-0863">Zinc-finger</keyword>
<evidence type="ECO:0000256" key="3">
    <source>
        <dbReference type="ARBA" id="ARBA00022723"/>
    </source>
</evidence>
<dbReference type="GO" id="GO:0043161">
    <property type="term" value="P:proteasome-mediated ubiquitin-dependent protein catabolic process"/>
    <property type="evidence" value="ECO:0007669"/>
    <property type="project" value="InterPro"/>
</dbReference>
<organism evidence="11 12">
    <name type="scientific">Apatococcus lobatus</name>
    <dbReference type="NCBI Taxonomy" id="904363"/>
    <lineage>
        <taxon>Eukaryota</taxon>
        <taxon>Viridiplantae</taxon>
        <taxon>Chlorophyta</taxon>
        <taxon>core chlorophytes</taxon>
        <taxon>Trebouxiophyceae</taxon>
        <taxon>Chlorellales</taxon>
        <taxon>Chlorellaceae</taxon>
        <taxon>Apatococcus</taxon>
    </lineage>
</organism>
<dbReference type="CDD" id="cd16652">
    <property type="entry name" value="dRING_Rmd5p-like"/>
    <property type="match status" value="1"/>
</dbReference>
<dbReference type="FunFam" id="3.30.40.10:FF:000143">
    <property type="entry name" value="Regulator of gluconeogenesis Rmd5"/>
    <property type="match status" value="1"/>
</dbReference>
<dbReference type="SMART" id="SM00668">
    <property type="entry name" value="CTLH"/>
    <property type="match status" value="1"/>
</dbReference>
<evidence type="ECO:0000259" key="10">
    <source>
        <dbReference type="PROSITE" id="PS51867"/>
    </source>
</evidence>
<dbReference type="EMBL" id="JALJOS010000010">
    <property type="protein sequence ID" value="KAK9833790.1"/>
    <property type="molecule type" value="Genomic_DNA"/>
</dbReference>
<dbReference type="PROSITE" id="PS51867">
    <property type="entry name" value="ZF_RING_GID"/>
    <property type="match status" value="1"/>
</dbReference>
<dbReference type="InterPro" id="IPR027370">
    <property type="entry name" value="Znf-RING_euk"/>
</dbReference>
<keyword evidence="3" id="KW-0479">Metal-binding</keyword>
<dbReference type="GO" id="GO:0008270">
    <property type="term" value="F:zinc ion binding"/>
    <property type="evidence" value="ECO:0007669"/>
    <property type="project" value="UniProtKB-KW"/>
</dbReference>
<dbReference type="InterPro" id="IPR013144">
    <property type="entry name" value="CRA_dom"/>
</dbReference>
<dbReference type="InterPro" id="IPR013083">
    <property type="entry name" value="Znf_RING/FYVE/PHD"/>
</dbReference>
<proteinExistence type="predicted"/>
<protein>
    <submittedName>
        <fullName evidence="11">Uncharacterized protein</fullName>
    </submittedName>
</protein>
<gene>
    <name evidence="11" type="ORF">WJX74_005894</name>
</gene>
<dbReference type="InterPro" id="IPR001841">
    <property type="entry name" value="Znf_RING"/>
</dbReference>
<dbReference type="GO" id="GO:0061630">
    <property type="term" value="F:ubiquitin protein ligase activity"/>
    <property type="evidence" value="ECO:0007669"/>
    <property type="project" value="InterPro"/>
</dbReference>
<feature type="zinc finger region" description="RING-Gid-type" evidence="7">
    <location>
        <begin position="325"/>
        <end position="368"/>
    </location>
</feature>
<name>A0AAW1RI79_9CHLO</name>
<accession>A0AAW1RI79</accession>
<sequence length="386" mass="42837">MTEHIQAAIKEAERVSKKQKTCNTKTNDSLSNLLDELTAAKHRIASEGSSEAVLRDLNKRLGQLNTVHTISEQTKDLHSTVNKLSKAIDKAFVPDICKASKGKRFDEAVLNQVIAEHFFHEGQFEVGQTFVEEARIPDGTSLQEPYQEMHQVLKEISARNLQPALEWTTQHQTELTKHGFGDELGFRLRELKFLSILSSQGHQAALGYARQHFQAFKSSQMPAIQRLMGCLCYIKRPDSSPYADLMAPSRWNAVAQDFARQCCGLLGQATLSPLLVTVAAGTMALPTLLKLASVLSTQGQDLQSMENAVELDLGEEFVFRSVFACPVSREQSTKENPPMMLPCGHMLCKHSVVKIAKSSSRSFKCPYCPVEASIGTCKEIHFLDAT</sequence>
<dbReference type="PROSITE" id="PS50896">
    <property type="entry name" value="LISH"/>
    <property type="match status" value="1"/>
</dbReference>
<dbReference type="PROSITE" id="PS50089">
    <property type="entry name" value="ZF_RING_2"/>
    <property type="match status" value="1"/>
</dbReference>
<keyword evidence="5" id="KW-0862">Zinc</keyword>
<keyword evidence="12" id="KW-1185">Reference proteome</keyword>
<dbReference type="InterPro" id="IPR045098">
    <property type="entry name" value="Fyv10_fam"/>
</dbReference>
<comment type="caution">
    <text evidence="11">The sequence shown here is derived from an EMBL/GenBank/DDBJ whole genome shotgun (WGS) entry which is preliminary data.</text>
</comment>
<dbReference type="InterPro" id="IPR006595">
    <property type="entry name" value="CTLH_C"/>
</dbReference>
<dbReference type="PANTHER" id="PTHR12170">
    <property type="entry name" value="MACROPHAGE ERYTHROBLAST ATTACHER-RELATED"/>
    <property type="match status" value="1"/>
</dbReference>
<feature type="domain" description="RING-type" evidence="8">
    <location>
        <begin position="325"/>
        <end position="368"/>
    </location>
</feature>
<evidence type="ECO:0000313" key="12">
    <source>
        <dbReference type="Proteomes" id="UP001438707"/>
    </source>
</evidence>
<dbReference type="GO" id="GO:0005737">
    <property type="term" value="C:cytoplasm"/>
    <property type="evidence" value="ECO:0007669"/>
    <property type="project" value="UniProtKB-SubCell"/>
</dbReference>
<dbReference type="Gene3D" id="3.30.40.10">
    <property type="entry name" value="Zinc/RING finger domain, C3HC4 (zinc finger)"/>
    <property type="match status" value="1"/>
</dbReference>
<reference evidence="11 12" key="1">
    <citation type="journal article" date="2024" name="Nat. Commun.">
        <title>Phylogenomics reveals the evolutionary origins of lichenization in chlorophyte algae.</title>
        <authorList>
            <person name="Puginier C."/>
            <person name="Libourel C."/>
            <person name="Otte J."/>
            <person name="Skaloud P."/>
            <person name="Haon M."/>
            <person name="Grisel S."/>
            <person name="Petersen M."/>
            <person name="Berrin J.G."/>
            <person name="Delaux P.M."/>
            <person name="Dal Grande F."/>
            <person name="Keller J."/>
        </authorList>
    </citation>
    <scope>NUCLEOTIDE SEQUENCE [LARGE SCALE GENOMIC DNA]</scope>
    <source>
        <strain evidence="11 12">SAG 2145</strain>
    </source>
</reference>
<evidence type="ECO:0000259" key="9">
    <source>
        <dbReference type="PROSITE" id="PS50897"/>
    </source>
</evidence>
<dbReference type="PANTHER" id="PTHR12170:SF3">
    <property type="entry name" value="GH10162P"/>
    <property type="match status" value="1"/>
</dbReference>
<dbReference type="GO" id="GO:0005634">
    <property type="term" value="C:nucleus"/>
    <property type="evidence" value="ECO:0007669"/>
    <property type="project" value="TreeGrafter"/>
</dbReference>
<keyword evidence="2" id="KW-0963">Cytoplasm</keyword>
<dbReference type="SUPFAM" id="SSF57850">
    <property type="entry name" value="RING/U-box"/>
    <property type="match status" value="1"/>
</dbReference>
<comment type="subcellular location">
    <subcellularLocation>
        <location evidence="1">Cytoplasm</location>
    </subcellularLocation>
</comment>
<evidence type="ECO:0000256" key="7">
    <source>
        <dbReference type="PROSITE-ProRule" id="PRU01215"/>
    </source>
</evidence>
<dbReference type="InterPro" id="IPR006594">
    <property type="entry name" value="LisH"/>
</dbReference>
<dbReference type="InterPro" id="IPR024964">
    <property type="entry name" value="CTLH/CRA"/>
</dbReference>
<evidence type="ECO:0000256" key="5">
    <source>
        <dbReference type="ARBA" id="ARBA00022833"/>
    </source>
</evidence>
<dbReference type="GO" id="GO:0034657">
    <property type="term" value="C:GID complex"/>
    <property type="evidence" value="ECO:0007669"/>
    <property type="project" value="TreeGrafter"/>
</dbReference>
<dbReference type="InterPro" id="IPR037683">
    <property type="entry name" value="Rmd5_dRing"/>
</dbReference>
<evidence type="ECO:0000313" key="11">
    <source>
        <dbReference type="EMBL" id="KAK9833790.1"/>
    </source>
</evidence>
<evidence type="ECO:0000259" key="8">
    <source>
        <dbReference type="PROSITE" id="PS50089"/>
    </source>
</evidence>
<dbReference type="SMART" id="SM00757">
    <property type="entry name" value="CRA"/>
    <property type="match status" value="1"/>
</dbReference>
<feature type="domain" description="CTLH" evidence="9">
    <location>
        <begin position="145"/>
        <end position="204"/>
    </location>
</feature>
<evidence type="ECO:0000256" key="2">
    <source>
        <dbReference type="ARBA" id="ARBA00022490"/>
    </source>
</evidence>